<dbReference type="AlphaFoldDB" id="A0AAN7PRT6"/>
<keyword evidence="5" id="KW-1185">Reference proteome</keyword>
<name>A0AAN7PRT6_9COLE</name>
<evidence type="ECO:0000259" key="3">
    <source>
        <dbReference type="Pfam" id="PF13251"/>
    </source>
</evidence>
<sequence>MNRKKDESMMFDNLSAKFSQLLYGHSKGESSHISRILEDFNKLDYHYPIVTNPTKAVLIIHQCCTIIPPDDFHLVHKACQLIISLLTHQHIEIEGQTLSLLTQWCLQALKQADVTTFIKILCVLKALVTTKFLLSTVVSIMGAMVTAANSNESEIALLATQCLETCTVLPGDSTISERELSLLEIAATAFLKHLLTFNLKIDCIQQNKILISSLRGLQNVITHHDEFLKREFNLLLGVVKSYMVYNIKGVNFQAPQKVMPSVLNIPGGLVSKSKEKRGGKIAKQRKPRTSSKKDGKVSDDDDNVESSGHNSVPRTSDSDFSDTEQGRIAKLGLSQDRVRQAALNLLLQIFKLTDKATIFCHWSNFISDGYSANNLNVCILKDPSPKGRMAALQVLLALLTCNKLYLAQAESSKKHTAFTPFSVILGAMVTELHKCLSLALNENSVTVLHQVLKCLAALVQASPYHKLAPGISKKIIRNVKIYVAHRDFTIQIAALIVFECLLGSEPIVPETRTSLLRQTNKVSENVDEPINKTIDDDIEFVDFSSDDEDETCLTVQEVPWLLERCLANLGVLFSREICYVVSPPVKVQSLQVISAMTRNYFDCLILPYLSHIAKALEVCLMDSYADLRLHAGRTIDFIGQAMNKHLENAKTVTPELCLAFWQLLINNSLTALLQSEQHSVLRAVGCDCFASIGPIIFEQLARDKQILIITLLFPCSRDEDHNVRAAAVRALAISVDYPSLRDDPGFIVDVAETIHRTLQDSSVIVRIKASWSLGNLTDALVLNLGDLTKEELPASLLLRLLKIANKISNDNDKIKVNAARALGNLLQMLSQENLQQDIFKDTVYESLESLVKNCTTGTNMKVRWNSCYAIGNVLKKSNFSINNYKGKEVLFQSLINLVLDFPNFKVRLNAALALSCVNDKETYGSYFLIIWESLVDALENTQNIEDFSEYNHQDHLVDQICLTLGHLTTLLSKADLSSINSSVQLHYELLVSQMHKVIERLLPEKSTVLLQAAAHLKTIASEDLTKEQQSVLNCLFKIFVNEYLLSLKPLSI</sequence>
<evidence type="ECO:0000313" key="5">
    <source>
        <dbReference type="Proteomes" id="UP001353858"/>
    </source>
</evidence>
<feature type="domain" description="DUF4042" evidence="3">
    <location>
        <begin position="337"/>
        <end position="510"/>
    </location>
</feature>
<dbReference type="PANTHER" id="PTHR13366:SF0">
    <property type="entry name" value="HEAT REPEAT-CONTAINING PROTEIN 6"/>
    <property type="match status" value="1"/>
</dbReference>
<comment type="caution">
    <text evidence="4">The sequence shown here is derived from an EMBL/GenBank/DDBJ whole genome shotgun (WGS) entry which is preliminary data.</text>
</comment>
<dbReference type="InterPro" id="IPR025283">
    <property type="entry name" value="DUF4042"/>
</dbReference>
<dbReference type="PANTHER" id="PTHR13366">
    <property type="entry name" value="MALARIA ANTIGEN-RELATED"/>
    <property type="match status" value="1"/>
</dbReference>
<feature type="compositionally biased region" description="Polar residues" evidence="2">
    <location>
        <begin position="305"/>
        <end position="315"/>
    </location>
</feature>
<dbReference type="Gene3D" id="1.25.10.10">
    <property type="entry name" value="Leucine-rich Repeat Variant"/>
    <property type="match status" value="2"/>
</dbReference>
<feature type="region of interest" description="Disordered" evidence="2">
    <location>
        <begin position="269"/>
        <end position="323"/>
    </location>
</feature>
<dbReference type="InterPro" id="IPR016024">
    <property type="entry name" value="ARM-type_fold"/>
</dbReference>
<dbReference type="EMBL" id="JARPUR010000006">
    <property type="protein sequence ID" value="KAK4874117.1"/>
    <property type="molecule type" value="Genomic_DNA"/>
</dbReference>
<proteinExistence type="predicted"/>
<feature type="compositionally biased region" description="Basic residues" evidence="2">
    <location>
        <begin position="279"/>
        <end position="290"/>
    </location>
</feature>
<dbReference type="Proteomes" id="UP001353858">
    <property type="component" value="Unassembled WGS sequence"/>
</dbReference>
<dbReference type="Pfam" id="PF13251">
    <property type="entry name" value="DUF4042"/>
    <property type="match status" value="1"/>
</dbReference>
<reference evidence="5" key="1">
    <citation type="submission" date="2023-01" db="EMBL/GenBank/DDBJ databases">
        <title>Key to firefly adult light organ development and bioluminescence: homeobox transcription factors regulate luciferase expression and transportation to peroxisome.</title>
        <authorList>
            <person name="Fu X."/>
        </authorList>
    </citation>
    <scope>NUCLEOTIDE SEQUENCE [LARGE SCALE GENOMIC DNA]</scope>
</reference>
<gene>
    <name evidence="4" type="ORF">RN001_013477</name>
</gene>
<dbReference type="InterPro" id="IPR011989">
    <property type="entry name" value="ARM-like"/>
</dbReference>
<evidence type="ECO:0000256" key="1">
    <source>
        <dbReference type="ARBA" id="ARBA00015263"/>
    </source>
</evidence>
<dbReference type="InterPro" id="IPR052107">
    <property type="entry name" value="HEAT6"/>
</dbReference>
<protein>
    <recommendedName>
        <fullName evidence="1">HEAT repeat-containing protein 6</fullName>
    </recommendedName>
</protein>
<accession>A0AAN7PRT6</accession>
<evidence type="ECO:0000256" key="2">
    <source>
        <dbReference type="SAM" id="MobiDB-lite"/>
    </source>
</evidence>
<dbReference type="SUPFAM" id="SSF48371">
    <property type="entry name" value="ARM repeat"/>
    <property type="match status" value="1"/>
</dbReference>
<evidence type="ECO:0000313" key="4">
    <source>
        <dbReference type="EMBL" id="KAK4874117.1"/>
    </source>
</evidence>
<organism evidence="4 5">
    <name type="scientific">Aquatica leii</name>
    <dbReference type="NCBI Taxonomy" id="1421715"/>
    <lineage>
        <taxon>Eukaryota</taxon>
        <taxon>Metazoa</taxon>
        <taxon>Ecdysozoa</taxon>
        <taxon>Arthropoda</taxon>
        <taxon>Hexapoda</taxon>
        <taxon>Insecta</taxon>
        <taxon>Pterygota</taxon>
        <taxon>Neoptera</taxon>
        <taxon>Endopterygota</taxon>
        <taxon>Coleoptera</taxon>
        <taxon>Polyphaga</taxon>
        <taxon>Elateriformia</taxon>
        <taxon>Elateroidea</taxon>
        <taxon>Lampyridae</taxon>
        <taxon>Luciolinae</taxon>
        <taxon>Aquatica</taxon>
    </lineage>
</organism>